<dbReference type="RefSeq" id="WP_185132431.1">
    <property type="nucleotide sequence ID" value="NZ_JACJVO010000036.1"/>
</dbReference>
<gene>
    <name evidence="2" type="ORF">H7C18_28045</name>
</gene>
<dbReference type="InterPro" id="IPR016571">
    <property type="entry name" value="Spore_coat_assembly_CotJB"/>
</dbReference>
<feature type="domain" description="Protein CotJB" evidence="1">
    <location>
        <begin position="10"/>
        <end position="85"/>
    </location>
</feature>
<organism evidence="2 3">
    <name type="scientific">Cohnella zeiphila</name>
    <dbReference type="NCBI Taxonomy" id="2761120"/>
    <lineage>
        <taxon>Bacteria</taxon>
        <taxon>Bacillati</taxon>
        <taxon>Bacillota</taxon>
        <taxon>Bacilli</taxon>
        <taxon>Bacillales</taxon>
        <taxon>Paenibacillaceae</taxon>
        <taxon>Cohnella</taxon>
    </lineage>
</organism>
<dbReference type="EMBL" id="JACJVO010000036">
    <property type="protein sequence ID" value="MBB6734784.1"/>
    <property type="molecule type" value="Genomic_DNA"/>
</dbReference>
<dbReference type="AlphaFoldDB" id="A0A7X0VXX9"/>
<dbReference type="InterPro" id="IPR024207">
    <property type="entry name" value="CotJB_dom"/>
</dbReference>
<keyword evidence="3" id="KW-1185">Reference proteome</keyword>
<dbReference type="Proteomes" id="UP000564644">
    <property type="component" value="Unassembled WGS sequence"/>
</dbReference>
<keyword evidence="2" id="KW-0167">Capsid protein</keyword>
<proteinExistence type="predicted"/>
<dbReference type="Pfam" id="PF12652">
    <property type="entry name" value="CotJB"/>
    <property type="match status" value="1"/>
</dbReference>
<comment type="caution">
    <text evidence="2">The sequence shown here is derived from an EMBL/GenBank/DDBJ whole genome shotgun (WGS) entry which is preliminary data.</text>
</comment>
<sequence length="86" mass="9830">MKQPTAKAMKTLEELQALDFALVELRLYLHTHPEDTEALKQYNETAEQRTELKGQVEAEFGSIAPNEPFTPGKTAGWSDDLWPWQL</sequence>
<accession>A0A7X0VXX9</accession>
<keyword evidence="2" id="KW-0946">Virion</keyword>
<evidence type="ECO:0000259" key="1">
    <source>
        <dbReference type="Pfam" id="PF12652"/>
    </source>
</evidence>
<evidence type="ECO:0000313" key="3">
    <source>
        <dbReference type="Proteomes" id="UP000564644"/>
    </source>
</evidence>
<protein>
    <submittedName>
        <fullName evidence="2">Spore coat protein CotJB</fullName>
    </submittedName>
</protein>
<dbReference type="PIRSF" id="PIRSF010606">
    <property type="entry name" value="Spore_coat_CotJB"/>
    <property type="match status" value="1"/>
</dbReference>
<name>A0A7X0VXX9_9BACL</name>
<reference evidence="2 3" key="1">
    <citation type="submission" date="2020-08" db="EMBL/GenBank/DDBJ databases">
        <title>Cohnella phylogeny.</title>
        <authorList>
            <person name="Dunlap C."/>
        </authorList>
    </citation>
    <scope>NUCLEOTIDE SEQUENCE [LARGE SCALE GENOMIC DNA]</scope>
    <source>
        <strain evidence="2 3">CBP 2801</strain>
    </source>
</reference>
<evidence type="ECO:0000313" key="2">
    <source>
        <dbReference type="EMBL" id="MBB6734784.1"/>
    </source>
</evidence>